<keyword evidence="5" id="KW-1185">Reference proteome</keyword>
<protein>
    <submittedName>
        <fullName evidence="4">Fis family transcriptional regulator</fullName>
    </submittedName>
</protein>
<dbReference type="GO" id="GO:0000160">
    <property type="term" value="P:phosphorelay signal transduction system"/>
    <property type="evidence" value="ECO:0007669"/>
    <property type="project" value="InterPro"/>
</dbReference>
<feature type="domain" description="Response regulatory" evidence="3">
    <location>
        <begin position="4"/>
        <end position="120"/>
    </location>
</feature>
<comment type="caution">
    <text evidence="4">The sequence shown here is derived from an EMBL/GenBank/DDBJ whole genome shotgun (WGS) entry which is preliminary data.</text>
</comment>
<evidence type="ECO:0000313" key="4">
    <source>
        <dbReference type="EMBL" id="ETW93464.1"/>
    </source>
</evidence>
<evidence type="ECO:0000313" key="5">
    <source>
        <dbReference type="Proteomes" id="UP000019141"/>
    </source>
</evidence>
<name>W4L6F4_ENTF1</name>
<sequence>MPKTLLLVEDSFTIQKLVESTFTSAGYQVAIANDAREGLAKLPMVSPDIVLADASMPEMDGFQLCQTIRSTQGFERIPVLLLTSRFAAYDEVQGQRSGVTGYLTKPFDSYSLLSLVQQLVDKPLSAAAGAWEPPPSDTQPEEFTLPVPGNSDIAPNHIAPSPGLTALSGAPMPQAYEDLTATLSHIIQETVQSYLVTLLDSLTPHIVEEVRTTVDAKIPELLEALLQREIDQLKQVAAQDEGLGEDRLP</sequence>
<dbReference type="PANTHER" id="PTHR44591:SF3">
    <property type="entry name" value="RESPONSE REGULATORY DOMAIN-CONTAINING PROTEIN"/>
    <property type="match status" value="1"/>
</dbReference>
<reference evidence="4 5" key="1">
    <citation type="journal article" date="2014" name="Nature">
        <title>An environmental bacterial taxon with a large and distinct metabolic repertoire.</title>
        <authorList>
            <person name="Wilson M.C."/>
            <person name="Mori T."/>
            <person name="Ruckert C."/>
            <person name="Uria A.R."/>
            <person name="Helf M.J."/>
            <person name="Takada K."/>
            <person name="Gernert C."/>
            <person name="Steffens U.A."/>
            <person name="Heycke N."/>
            <person name="Schmitt S."/>
            <person name="Rinke C."/>
            <person name="Helfrich E.J."/>
            <person name="Brachmann A.O."/>
            <person name="Gurgui C."/>
            <person name="Wakimoto T."/>
            <person name="Kracht M."/>
            <person name="Crusemann M."/>
            <person name="Hentschel U."/>
            <person name="Abe I."/>
            <person name="Matsunaga S."/>
            <person name="Kalinowski J."/>
            <person name="Takeyama H."/>
            <person name="Piel J."/>
        </authorList>
    </citation>
    <scope>NUCLEOTIDE SEQUENCE [LARGE SCALE GENOMIC DNA]</scope>
    <source>
        <strain evidence="5">TSY1</strain>
    </source>
</reference>
<dbReference type="Gene3D" id="3.40.50.2300">
    <property type="match status" value="1"/>
</dbReference>
<evidence type="ECO:0000256" key="1">
    <source>
        <dbReference type="ARBA" id="ARBA00022553"/>
    </source>
</evidence>
<dbReference type="PANTHER" id="PTHR44591">
    <property type="entry name" value="STRESS RESPONSE REGULATOR PROTEIN 1"/>
    <property type="match status" value="1"/>
</dbReference>
<dbReference type="Proteomes" id="UP000019141">
    <property type="component" value="Unassembled WGS sequence"/>
</dbReference>
<evidence type="ECO:0000256" key="2">
    <source>
        <dbReference type="PROSITE-ProRule" id="PRU00169"/>
    </source>
</evidence>
<dbReference type="InterPro" id="IPR001789">
    <property type="entry name" value="Sig_transdc_resp-reg_receiver"/>
</dbReference>
<proteinExistence type="predicted"/>
<keyword evidence="1 2" id="KW-0597">Phosphoprotein</keyword>
<dbReference type="InterPro" id="IPR011006">
    <property type="entry name" value="CheY-like_superfamily"/>
</dbReference>
<organism evidence="4 5">
    <name type="scientific">Entotheonella factor</name>
    <dbReference type="NCBI Taxonomy" id="1429438"/>
    <lineage>
        <taxon>Bacteria</taxon>
        <taxon>Pseudomonadati</taxon>
        <taxon>Nitrospinota/Tectimicrobiota group</taxon>
        <taxon>Candidatus Tectimicrobiota</taxon>
        <taxon>Candidatus Entotheonellia</taxon>
        <taxon>Candidatus Entotheonellales</taxon>
        <taxon>Candidatus Entotheonellaceae</taxon>
        <taxon>Candidatus Entotheonella</taxon>
    </lineage>
</organism>
<dbReference type="HOGENOM" id="CLU_1114228_0_0_7"/>
<dbReference type="SMART" id="SM00448">
    <property type="entry name" value="REC"/>
    <property type="match status" value="1"/>
</dbReference>
<dbReference type="PROSITE" id="PS50110">
    <property type="entry name" value="RESPONSE_REGULATORY"/>
    <property type="match status" value="1"/>
</dbReference>
<dbReference type="InterPro" id="IPR050595">
    <property type="entry name" value="Bact_response_regulator"/>
</dbReference>
<feature type="modified residue" description="4-aspartylphosphate" evidence="2">
    <location>
        <position position="53"/>
    </location>
</feature>
<dbReference type="SUPFAM" id="SSF52172">
    <property type="entry name" value="CheY-like"/>
    <property type="match status" value="1"/>
</dbReference>
<gene>
    <name evidence="4" type="ORF">ETSY1_39105</name>
</gene>
<dbReference type="EMBL" id="AZHW01001232">
    <property type="protein sequence ID" value="ETW93464.1"/>
    <property type="molecule type" value="Genomic_DNA"/>
</dbReference>
<evidence type="ECO:0000259" key="3">
    <source>
        <dbReference type="PROSITE" id="PS50110"/>
    </source>
</evidence>
<dbReference type="AlphaFoldDB" id="W4L6F4"/>
<dbReference type="Pfam" id="PF00072">
    <property type="entry name" value="Response_reg"/>
    <property type="match status" value="1"/>
</dbReference>
<accession>W4L6F4</accession>